<dbReference type="RefSeq" id="WP_142888459.1">
    <property type="nucleotide sequence ID" value="NZ_VIKR01000001.1"/>
</dbReference>
<name>A0A545TIP8_9GAMM</name>
<dbReference type="SUPFAM" id="SSF54637">
    <property type="entry name" value="Thioesterase/thiol ester dehydrase-isomerase"/>
    <property type="match status" value="1"/>
</dbReference>
<dbReference type="Pfam" id="PF13279">
    <property type="entry name" value="4HBT_2"/>
    <property type="match status" value="1"/>
</dbReference>
<accession>A0A545TIP8</accession>
<dbReference type="PANTHER" id="PTHR31793:SF40">
    <property type="entry name" value="ACYL-COA THIOESTER HYDROLASE, YBGC_YBAW FAMILY"/>
    <property type="match status" value="1"/>
</dbReference>
<keyword evidence="2" id="KW-1185">Reference proteome</keyword>
<dbReference type="InterPro" id="IPR050563">
    <property type="entry name" value="4-hydroxybenzoyl-CoA_TE"/>
</dbReference>
<dbReference type="CDD" id="cd00586">
    <property type="entry name" value="4HBT"/>
    <property type="match status" value="1"/>
</dbReference>
<dbReference type="Proteomes" id="UP000317839">
    <property type="component" value="Unassembled WGS sequence"/>
</dbReference>
<gene>
    <name evidence="1" type="ORF">FLL45_03880</name>
</gene>
<proteinExistence type="predicted"/>
<protein>
    <submittedName>
        <fullName evidence="1">Acyl-CoA thioesterase</fullName>
    </submittedName>
</protein>
<reference evidence="1 2" key="1">
    <citation type="submission" date="2019-06" db="EMBL/GenBank/DDBJ databases">
        <title>Draft genome of Aliikangiella marina GYP-15.</title>
        <authorList>
            <person name="Wang G."/>
        </authorList>
    </citation>
    <scope>NUCLEOTIDE SEQUENCE [LARGE SCALE GENOMIC DNA]</scope>
    <source>
        <strain evidence="1 2">GYP-15</strain>
    </source>
</reference>
<evidence type="ECO:0000313" key="2">
    <source>
        <dbReference type="Proteomes" id="UP000317839"/>
    </source>
</evidence>
<dbReference type="OrthoDB" id="9799036at2"/>
<dbReference type="PANTHER" id="PTHR31793">
    <property type="entry name" value="4-HYDROXYBENZOYL-COA THIOESTERASE FAMILY MEMBER"/>
    <property type="match status" value="1"/>
</dbReference>
<organism evidence="1 2">
    <name type="scientific">Aliikangiella marina</name>
    <dbReference type="NCBI Taxonomy" id="1712262"/>
    <lineage>
        <taxon>Bacteria</taxon>
        <taxon>Pseudomonadati</taxon>
        <taxon>Pseudomonadota</taxon>
        <taxon>Gammaproteobacteria</taxon>
        <taxon>Oceanospirillales</taxon>
        <taxon>Pleioneaceae</taxon>
        <taxon>Aliikangiella</taxon>
    </lineage>
</organism>
<dbReference type="GO" id="GO:0047617">
    <property type="term" value="F:fatty acyl-CoA hydrolase activity"/>
    <property type="evidence" value="ECO:0007669"/>
    <property type="project" value="TreeGrafter"/>
</dbReference>
<comment type="caution">
    <text evidence="1">The sequence shown here is derived from an EMBL/GenBank/DDBJ whole genome shotgun (WGS) entry which is preliminary data.</text>
</comment>
<dbReference type="EMBL" id="VIKR01000001">
    <property type="protein sequence ID" value="TQV77099.1"/>
    <property type="molecule type" value="Genomic_DNA"/>
</dbReference>
<sequence>MNATQHSEYSLTLTQAIQWGEMDSFNHVNNTVYFKYFENARIAYFDKTGINQLMQLKKVGPILGSTECKFLAPLTYPDTIDICTRITAIKSKRFTMQYMVYSQQLEKAVAIGSGEIIYFDYLNSQTAEIPQEILENINHIESKRLAL</sequence>
<dbReference type="InterPro" id="IPR029069">
    <property type="entry name" value="HotDog_dom_sf"/>
</dbReference>
<dbReference type="AlphaFoldDB" id="A0A545TIP8"/>
<evidence type="ECO:0000313" key="1">
    <source>
        <dbReference type="EMBL" id="TQV77099.1"/>
    </source>
</evidence>
<dbReference type="Gene3D" id="3.10.129.10">
    <property type="entry name" value="Hotdog Thioesterase"/>
    <property type="match status" value="1"/>
</dbReference>